<evidence type="ECO:0000313" key="1">
    <source>
        <dbReference type="EMBL" id="MBC8581045.1"/>
    </source>
</evidence>
<proteinExistence type="predicted"/>
<dbReference type="InterPro" id="IPR022025">
    <property type="entry name" value="Amidoligase_2"/>
</dbReference>
<dbReference type="Pfam" id="PF12224">
    <property type="entry name" value="Amidoligase_2"/>
    <property type="match status" value="1"/>
</dbReference>
<dbReference type="EMBL" id="JACRSY010000035">
    <property type="protein sequence ID" value="MBC8581045.1"/>
    <property type="molecule type" value="Genomic_DNA"/>
</dbReference>
<name>A0A926IAM6_9FIRM</name>
<accession>A0A926IAM6</accession>
<keyword evidence="2" id="KW-1185">Reference proteome</keyword>
<gene>
    <name evidence="1" type="ORF">H8718_16130</name>
</gene>
<protein>
    <submittedName>
        <fullName evidence="1">Amidoligase family protein</fullName>
    </submittedName>
</protein>
<dbReference type="RefSeq" id="WP_249333759.1">
    <property type="nucleotide sequence ID" value="NZ_JACRSY010000035.1"/>
</dbReference>
<evidence type="ECO:0000313" key="2">
    <source>
        <dbReference type="Proteomes" id="UP000655830"/>
    </source>
</evidence>
<reference evidence="1" key="1">
    <citation type="submission" date="2020-08" db="EMBL/GenBank/DDBJ databases">
        <title>Genome public.</title>
        <authorList>
            <person name="Liu C."/>
            <person name="Sun Q."/>
        </authorList>
    </citation>
    <scope>NUCLEOTIDE SEQUENCE</scope>
    <source>
        <strain evidence="1">NSJ-12</strain>
    </source>
</reference>
<sequence length="307" mass="35318">MDYHDLRFGIEIECTGATRFTVAKTIAQFFGTGLENVNRTLDNYDTYEIKDPQHRTWKVMRDASILTQQIQGNTRVSADGSYSVEVVSPILGYENIPTLQELIRTIRRVGGFVNSSCGIHIHVSADAFDAKHLRFLCNTVYSKQNLIYKALGVKQIRGRYCKKLDEKFIDKLHQKKPVSFFDMAEIWYSQTCDSDWQRRYNESRYHILNLHPLLSGRQQSIEYRCFNSTLHAGEIKAYIQFSLLLTASALNATSASRKVTVPTTANDKYAFRVWLLKLGMIGDEFKTARLHLLKNLTGNIAWRDRLS</sequence>
<organism evidence="1 2">
    <name type="scientific">Zhenhengia yiwuensis</name>
    <dbReference type="NCBI Taxonomy" id="2763666"/>
    <lineage>
        <taxon>Bacteria</taxon>
        <taxon>Bacillati</taxon>
        <taxon>Bacillota</taxon>
        <taxon>Clostridia</taxon>
        <taxon>Lachnospirales</taxon>
        <taxon>Lachnospiraceae</taxon>
        <taxon>Zhenhengia</taxon>
    </lineage>
</organism>
<dbReference type="Proteomes" id="UP000655830">
    <property type="component" value="Unassembled WGS sequence"/>
</dbReference>
<dbReference type="AlphaFoldDB" id="A0A926IAM6"/>
<dbReference type="PANTHER" id="PTHR36847">
    <property type="entry name" value="AMIDOLIGASE ENZYME"/>
    <property type="match status" value="1"/>
</dbReference>
<dbReference type="PANTHER" id="PTHR36847:SF1">
    <property type="entry name" value="AMIDOLIGASE ENZYME"/>
    <property type="match status" value="1"/>
</dbReference>
<comment type="caution">
    <text evidence="1">The sequence shown here is derived from an EMBL/GenBank/DDBJ whole genome shotgun (WGS) entry which is preliminary data.</text>
</comment>